<keyword evidence="5" id="KW-1185">Reference proteome</keyword>
<organism evidence="4 5">
    <name type="scientific">Coprinopsis marcescibilis</name>
    <name type="common">Agaric fungus</name>
    <name type="synonym">Psathyrella marcescibilis</name>
    <dbReference type="NCBI Taxonomy" id="230819"/>
    <lineage>
        <taxon>Eukaryota</taxon>
        <taxon>Fungi</taxon>
        <taxon>Dikarya</taxon>
        <taxon>Basidiomycota</taxon>
        <taxon>Agaricomycotina</taxon>
        <taxon>Agaricomycetes</taxon>
        <taxon>Agaricomycetidae</taxon>
        <taxon>Agaricales</taxon>
        <taxon>Agaricineae</taxon>
        <taxon>Psathyrellaceae</taxon>
        <taxon>Coprinopsis</taxon>
    </lineage>
</organism>
<name>A0A5C3KPD8_COPMA</name>
<dbReference type="AlphaFoldDB" id="A0A5C3KPD8"/>
<sequence>MEHETSSEGPGVPQPTTENDGRRFSSHGTDPLQQSTAEQPWKSGDPLRYPLPSDGDPWEKTLSIVDDYDERMCSAWKEEIQSLLIFAGLFSSVVTGFTVESIKLLREDSQDRSADILSRISLQLEAISSNRSSIEPALQQSVFVAPQTVVDINILWSLSLTASLGTVLFGILCLQWLREYQRRDPTVTRETALAVRHMRFVALLKWKIPVIISFLPILLQIGLVLFLVGLAQYLWLMNHSVAYPLFAFVGIIILGLLITTVLPAFSHFFLISSSRQSFAPLCPFKSPQSLIFLQIFYNTAALINRSLVFVTQLPRYTPIRSFWLHTIQDLSFHVTSWSDLDNWWQYRSYEDHINALVWIVKTYGPRSQGIIEDLVYRCISQSSLSHKHKAYRLLDPLQRLKSSDFSSPSLNIYIGKPVLYDALDLGLIFHLGKFKNHYRDLYFIHHCELAIRFLVSIQEDPRSLVQVLKVMQLDGDKAWPYKLLPFIHQWYPHLHKRLSEDHIHDGQRLQAQFLAAATALVEQLSSSSHFPEELRLGILEVLQELITVILGNIILFTKPKLSPPPGPEPPLPSATSTGDQSQSHNNQVLSNGDSSSTPSDAAAIALLNLGFNTLHSNVHTLHHLGSRRSSMPFHVVIHAWISKENTDRFQASKHLLPQSHAFLQYLDLVWDELGSHLSPNMQKEFVQACGIEDWLWDRQRSADGLGQTALHGNEASGGDG</sequence>
<dbReference type="Pfam" id="PF20153">
    <property type="entry name" value="DUF6535"/>
    <property type="match status" value="1"/>
</dbReference>
<keyword evidence="2" id="KW-1133">Transmembrane helix</keyword>
<gene>
    <name evidence="4" type="ORF">FA15DRAFT_758201</name>
</gene>
<evidence type="ECO:0000313" key="5">
    <source>
        <dbReference type="Proteomes" id="UP000307440"/>
    </source>
</evidence>
<dbReference type="Proteomes" id="UP000307440">
    <property type="component" value="Unassembled WGS sequence"/>
</dbReference>
<feature type="region of interest" description="Disordered" evidence="1">
    <location>
        <begin position="1"/>
        <end position="54"/>
    </location>
</feature>
<accession>A0A5C3KPD8</accession>
<feature type="compositionally biased region" description="Polar residues" evidence="1">
    <location>
        <begin position="26"/>
        <end position="38"/>
    </location>
</feature>
<protein>
    <recommendedName>
        <fullName evidence="3">DUF6535 domain-containing protein</fullName>
    </recommendedName>
</protein>
<dbReference type="InterPro" id="IPR045338">
    <property type="entry name" value="DUF6535"/>
</dbReference>
<feature type="compositionally biased region" description="Pro residues" evidence="1">
    <location>
        <begin position="561"/>
        <end position="572"/>
    </location>
</feature>
<feature type="transmembrane region" description="Helical" evidence="2">
    <location>
        <begin position="208"/>
        <end position="235"/>
    </location>
</feature>
<reference evidence="4 5" key="1">
    <citation type="journal article" date="2019" name="Nat. Ecol. Evol.">
        <title>Megaphylogeny resolves global patterns of mushroom evolution.</title>
        <authorList>
            <person name="Varga T."/>
            <person name="Krizsan K."/>
            <person name="Foldi C."/>
            <person name="Dima B."/>
            <person name="Sanchez-Garcia M."/>
            <person name="Sanchez-Ramirez S."/>
            <person name="Szollosi G.J."/>
            <person name="Szarkandi J.G."/>
            <person name="Papp V."/>
            <person name="Albert L."/>
            <person name="Andreopoulos W."/>
            <person name="Angelini C."/>
            <person name="Antonin V."/>
            <person name="Barry K.W."/>
            <person name="Bougher N.L."/>
            <person name="Buchanan P."/>
            <person name="Buyck B."/>
            <person name="Bense V."/>
            <person name="Catcheside P."/>
            <person name="Chovatia M."/>
            <person name="Cooper J."/>
            <person name="Damon W."/>
            <person name="Desjardin D."/>
            <person name="Finy P."/>
            <person name="Geml J."/>
            <person name="Haridas S."/>
            <person name="Hughes K."/>
            <person name="Justo A."/>
            <person name="Karasinski D."/>
            <person name="Kautmanova I."/>
            <person name="Kiss B."/>
            <person name="Kocsube S."/>
            <person name="Kotiranta H."/>
            <person name="LaButti K.M."/>
            <person name="Lechner B.E."/>
            <person name="Liimatainen K."/>
            <person name="Lipzen A."/>
            <person name="Lukacs Z."/>
            <person name="Mihaltcheva S."/>
            <person name="Morgado L.N."/>
            <person name="Niskanen T."/>
            <person name="Noordeloos M.E."/>
            <person name="Ohm R.A."/>
            <person name="Ortiz-Santana B."/>
            <person name="Ovrebo C."/>
            <person name="Racz N."/>
            <person name="Riley R."/>
            <person name="Savchenko A."/>
            <person name="Shiryaev A."/>
            <person name="Soop K."/>
            <person name="Spirin V."/>
            <person name="Szebenyi C."/>
            <person name="Tomsovsky M."/>
            <person name="Tulloss R.E."/>
            <person name="Uehling J."/>
            <person name="Grigoriev I.V."/>
            <person name="Vagvolgyi C."/>
            <person name="Papp T."/>
            <person name="Martin F.M."/>
            <person name="Miettinen O."/>
            <person name="Hibbett D.S."/>
            <person name="Nagy L.G."/>
        </authorList>
    </citation>
    <scope>NUCLEOTIDE SEQUENCE [LARGE SCALE GENOMIC DNA]</scope>
    <source>
        <strain evidence="4 5">CBS 121175</strain>
    </source>
</reference>
<evidence type="ECO:0000256" key="2">
    <source>
        <dbReference type="SAM" id="Phobius"/>
    </source>
</evidence>
<evidence type="ECO:0000256" key="1">
    <source>
        <dbReference type="SAM" id="MobiDB-lite"/>
    </source>
</evidence>
<evidence type="ECO:0000313" key="4">
    <source>
        <dbReference type="EMBL" id="TFK22202.1"/>
    </source>
</evidence>
<feature type="domain" description="DUF6535" evidence="3">
    <location>
        <begin position="58"/>
        <end position="235"/>
    </location>
</feature>
<evidence type="ECO:0000259" key="3">
    <source>
        <dbReference type="Pfam" id="PF20153"/>
    </source>
</evidence>
<feature type="region of interest" description="Disordered" evidence="1">
    <location>
        <begin position="561"/>
        <end position="596"/>
    </location>
</feature>
<dbReference type="OrthoDB" id="3219854at2759"/>
<proteinExistence type="predicted"/>
<dbReference type="EMBL" id="ML210247">
    <property type="protein sequence ID" value="TFK22202.1"/>
    <property type="molecule type" value="Genomic_DNA"/>
</dbReference>
<feature type="compositionally biased region" description="Polar residues" evidence="1">
    <location>
        <begin position="574"/>
        <end position="596"/>
    </location>
</feature>
<feature type="transmembrane region" description="Helical" evidence="2">
    <location>
        <begin position="154"/>
        <end position="174"/>
    </location>
</feature>
<feature type="transmembrane region" description="Helical" evidence="2">
    <location>
        <begin position="241"/>
        <end position="270"/>
    </location>
</feature>
<keyword evidence="2" id="KW-0812">Transmembrane</keyword>
<keyword evidence="2" id="KW-0472">Membrane</keyword>